<dbReference type="InterPro" id="IPR002912">
    <property type="entry name" value="ACT_dom"/>
</dbReference>
<name>A0A1M5F3E0_9BACE</name>
<dbReference type="InterPro" id="IPR045865">
    <property type="entry name" value="ACT-like_dom_sf"/>
</dbReference>
<dbReference type="InterPro" id="IPR008242">
    <property type="entry name" value="Chor_mutase/pphenate_deHydtase"/>
</dbReference>
<dbReference type="SUPFAM" id="SSF53850">
    <property type="entry name" value="Periplasmic binding protein-like II"/>
    <property type="match status" value="1"/>
</dbReference>
<dbReference type="CDD" id="cd13631">
    <property type="entry name" value="PBP2_Ct-PDT_like"/>
    <property type="match status" value="1"/>
</dbReference>
<feature type="domain" description="ACT" evidence="10">
    <location>
        <begin position="198"/>
        <end position="274"/>
    </location>
</feature>
<keyword evidence="6" id="KW-0456">Lyase</keyword>
<dbReference type="GO" id="GO:0005737">
    <property type="term" value="C:cytoplasm"/>
    <property type="evidence" value="ECO:0007669"/>
    <property type="project" value="TreeGrafter"/>
</dbReference>
<evidence type="ECO:0000256" key="4">
    <source>
        <dbReference type="ARBA" id="ARBA00023141"/>
    </source>
</evidence>
<evidence type="ECO:0000256" key="8">
    <source>
        <dbReference type="PIRSR" id="PIRSR001500-2"/>
    </source>
</evidence>
<evidence type="ECO:0000259" key="10">
    <source>
        <dbReference type="PROSITE" id="PS51671"/>
    </source>
</evidence>
<dbReference type="GO" id="GO:0004664">
    <property type="term" value="F:prephenate dehydratase activity"/>
    <property type="evidence" value="ECO:0007669"/>
    <property type="project" value="UniProtKB-EC"/>
</dbReference>
<evidence type="ECO:0000256" key="7">
    <source>
        <dbReference type="ARBA" id="ARBA00047848"/>
    </source>
</evidence>
<dbReference type="PROSITE" id="PS51171">
    <property type="entry name" value="PREPHENATE_DEHYDR_3"/>
    <property type="match status" value="1"/>
</dbReference>
<dbReference type="SUPFAM" id="SSF55021">
    <property type="entry name" value="ACT-like"/>
    <property type="match status" value="1"/>
</dbReference>
<keyword evidence="12" id="KW-1185">Reference proteome</keyword>
<evidence type="ECO:0000313" key="11">
    <source>
        <dbReference type="EMBL" id="SHF85701.1"/>
    </source>
</evidence>
<comment type="pathway">
    <text evidence="1">Amino-acid biosynthesis; L-phenylalanine biosynthesis; phenylpyruvate from prephenate: step 1/1.</text>
</comment>
<dbReference type="InterPro" id="IPR001086">
    <property type="entry name" value="Preph_deHydtase"/>
</dbReference>
<dbReference type="Proteomes" id="UP000184509">
    <property type="component" value="Unassembled WGS sequence"/>
</dbReference>
<dbReference type="STRING" id="1297750.SAMN05444405_11554"/>
<evidence type="ECO:0000313" key="12">
    <source>
        <dbReference type="Proteomes" id="UP000184509"/>
    </source>
</evidence>
<reference evidence="12" key="1">
    <citation type="submission" date="2016-11" db="EMBL/GenBank/DDBJ databases">
        <authorList>
            <person name="Varghese N."/>
            <person name="Submissions S."/>
        </authorList>
    </citation>
    <scope>NUCLEOTIDE SEQUENCE [LARGE SCALE GENOMIC DNA]</scope>
    <source>
        <strain evidence="12">DSM 26991</strain>
    </source>
</reference>
<dbReference type="RefSeq" id="WP_073403178.1">
    <property type="nucleotide sequence ID" value="NZ_FQTV01000015.1"/>
</dbReference>
<dbReference type="Gene3D" id="3.30.70.260">
    <property type="match status" value="1"/>
</dbReference>
<evidence type="ECO:0000256" key="6">
    <source>
        <dbReference type="ARBA" id="ARBA00023239"/>
    </source>
</evidence>
<dbReference type="Gene3D" id="3.40.190.10">
    <property type="entry name" value="Periplasmic binding protein-like II"/>
    <property type="match status" value="2"/>
</dbReference>
<dbReference type="OrthoDB" id="9802281at2"/>
<protein>
    <recommendedName>
        <fullName evidence="2">prephenate dehydratase</fullName>
        <ecNumber evidence="2">4.2.1.51</ecNumber>
    </recommendedName>
</protein>
<dbReference type="PIRSF" id="PIRSF001500">
    <property type="entry name" value="Chor_mut_pdt_Ppr"/>
    <property type="match status" value="1"/>
</dbReference>
<dbReference type="Pfam" id="PF00800">
    <property type="entry name" value="PDT"/>
    <property type="match status" value="1"/>
</dbReference>
<dbReference type="CDD" id="cd04905">
    <property type="entry name" value="ACT_CM-PDT"/>
    <property type="match status" value="1"/>
</dbReference>
<evidence type="ECO:0000256" key="2">
    <source>
        <dbReference type="ARBA" id="ARBA00013147"/>
    </source>
</evidence>
<accession>A0A1M5F3E0</accession>
<dbReference type="PANTHER" id="PTHR21022">
    <property type="entry name" value="PREPHENATE DEHYDRATASE P PROTEIN"/>
    <property type="match status" value="1"/>
</dbReference>
<evidence type="ECO:0000256" key="3">
    <source>
        <dbReference type="ARBA" id="ARBA00022605"/>
    </source>
</evidence>
<dbReference type="PANTHER" id="PTHR21022:SF19">
    <property type="entry name" value="PREPHENATE DEHYDRATASE-RELATED"/>
    <property type="match status" value="1"/>
</dbReference>
<organism evidence="11 12">
    <name type="scientific">Bacteroides luti</name>
    <dbReference type="NCBI Taxonomy" id="1297750"/>
    <lineage>
        <taxon>Bacteria</taxon>
        <taxon>Pseudomonadati</taxon>
        <taxon>Bacteroidota</taxon>
        <taxon>Bacteroidia</taxon>
        <taxon>Bacteroidales</taxon>
        <taxon>Bacteroidaceae</taxon>
        <taxon>Bacteroides</taxon>
    </lineage>
</organism>
<dbReference type="UniPathway" id="UPA00121">
    <property type="reaction ID" value="UER00345"/>
</dbReference>
<keyword evidence="4" id="KW-0057">Aromatic amino acid biosynthesis</keyword>
<dbReference type="EMBL" id="FQTV01000015">
    <property type="protein sequence ID" value="SHF85701.1"/>
    <property type="molecule type" value="Genomic_DNA"/>
</dbReference>
<dbReference type="GO" id="GO:0009094">
    <property type="term" value="P:L-phenylalanine biosynthetic process"/>
    <property type="evidence" value="ECO:0007669"/>
    <property type="project" value="UniProtKB-UniPathway"/>
</dbReference>
<dbReference type="EC" id="4.2.1.51" evidence="2"/>
<gene>
    <name evidence="11" type="ORF">SAMN05444405_11554</name>
</gene>
<feature type="domain" description="Prephenate dehydratase" evidence="9">
    <location>
        <begin position="3"/>
        <end position="181"/>
    </location>
</feature>
<evidence type="ECO:0000256" key="1">
    <source>
        <dbReference type="ARBA" id="ARBA00004741"/>
    </source>
</evidence>
<dbReference type="PROSITE" id="PS51671">
    <property type="entry name" value="ACT"/>
    <property type="match status" value="1"/>
</dbReference>
<proteinExistence type="predicted"/>
<keyword evidence="3" id="KW-0028">Amino-acid biosynthesis</keyword>
<comment type="catalytic activity">
    <reaction evidence="7">
        <text>prephenate + H(+) = 3-phenylpyruvate + CO2 + H2O</text>
        <dbReference type="Rhea" id="RHEA:21648"/>
        <dbReference type="ChEBI" id="CHEBI:15377"/>
        <dbReference type="ChEBI" id="CHEBI:15378"/>
        <dbReference type="ChEBI" id="CHEBI:16526"/>
        <dbReference type="ChEBI" id="CHEBI:18005"/>
        <dbReference type="ChEBI" id="CHEBI:29934"/>
        <dbReference type="EC" id="4.2.1.51"/>
    </reaction>
</comment>
<evidence type="ECO:0000259" key="9">
    <source>
        <dbReference type="PROSITE" id="PS51171"/>
    </source>
</evidence>
<feature type="site" description="Essential for prephenate dehydratase activity" evidence="8">
    <location>
        <position position="174"/>
    </location>
</feature>
<keyword evidence="5" id="KW-0584">Phenylalanine biosynthesis</keyword>
<dbReference type="AlphaFoldDB" id="A0A1M5F3E0"/>
<sequence length="280" mass="31708">MKKIAIQGTKGSFHDIAAHKLFPDEAILLICCAHFQDVFDAVKADSQIIGLVAIENTIAGSLLQNHELLRKSQLQIIGEYKLRISHCLVCLPDEDWKDIVEVNSHPIALMQCQEFLDSHPSFKVVEAEDTAKSAEMIKKKNLRGHAAICSKAAAEIYGMKILQEGIETNKHNFTRFLVIADPWMADDFRKDKSINKANIVFSLPHTEGSLSQVLSILSFYNINLTKIQSLPIIGREWEYLFYVDIAFKDYLRYKQAIDAITPLIKELRILGEYEEGKSSI</sequence>
<evidence type="ECO:0000256" key="5">
    <source>
        <dbReference type="ARBA" id="ARBA00023222"/>
    </source>
</evidence>